<dbReference type="Proteomes" id="UP001431209">
    <property type="component" value="Unassembled WGS sequence"/>
</dbReference>
<evidence type="ECO:0000313" key="2">
    <source>
        <dbReference type="EMBL" id="KAL0485333.1"/>
    </source>
</evidence>
<name>A0AAW2YLQ7_9EUKA</name>
<accession>A0AAW2YLQ7</accession>
<sequence length="110" mass="12467">MKRFARTAVSIRAAQAQPLRTYVRLLNMDNEQLDEEITRSKTGKSVSSIQEFDSWNDNLASTSEAVVKAELSCNKTFDEMQKETIDVLSKKKESNVFPFKGTTKEVETSL</sequence>
<keyword evidence="3" id="KW-1185">Reference proteome</keyword>
<dbReference type="AlphaFoldDB" id="A0AAW2YLQ7"/>
<proteinExistence type="predicted"/>
<organism evidence="1 3">
    <name type="scientific">Acrasis kona</name>
    <dbReference type="NCBI Taxonomy" id="1008807"/>
    <lineage>
        <taxon>Eukaryota</taxon>
        <taxon>Discoba</taxon>
        <taxon>Heterolobosea</taxon>
        <taxon>Tetramitia</taxon>
        <taxon>Eutetramitia</taxon>
        <taxon>Acrasidae</taxon>
        <taxon>Acrasis</taxon>
    </lineage>
</organism>
<protein>
    <submittedName>
        <fullName evidence="1">Malate dehydrogenase</fullName>
    </submittedName>
</protein>
<dbReference type="EMBL" id="JAOPGA020000286">
    <property type="protein sequence ID" value="KAL0477938.1"/>
    <property type="molecule type" value="Genomic_DNA"/>
</dbReference>
<evidence type="ECO:0000313" key="1">
    <source>
        <dbReference type="EMBL" id="KAL0477938.1"/>
    </source>
</evidence>
<gene>
    <name evidence="2" type="ORF">AKO1_002902</name>
    <name evidence="1" type="ORF">AKO1_012346</name>
</gene>
<evidence type="ECO:0000313" key="3">
    <source>
        <dbReference type="Proteomes" id="UP001431209"/>
    </source>
</evidence>
<reference evidence="1 3" key="1">
    <citation type="submission" date="2024-03" db="EMBL/GenBank/DDBJ databases">
        <title>The Acrasis kona genome and developmental transcriptomes reveal deep origins of eukaryotic multicellular pathways.</title>
        <authorList>
            <person name="Sheikh S."/>
            <person name="Fu C.-J."/>
            <person name="Brown M.W."/>
            <person name="Baldauf S.L."/>
        </authorList>
    </citation>
    <scope>NUCLEOTIDE SEQUENCE [LARGE SCALE GENOMIC DNA]</scope>
    <source>
        <strain evidence="1 3">ATCC MYA-3509</strain>
    </source>
</reference>
<dbReference type="EMBL" id="JAOPGA020001125">
    <property type="protein sequence ID" value="KAL0485333.1"/>
    <property type="molecule type" value="Genomic_DNA"/>
</dbReference>
<comment type="caution">
    <text evidence="1">The sequence shown here is derived from an EMBL/GenBank/DDBJ whole genome shotgun (WGS) entry which is preliminary data.</text>
</comment>